<dbReference type="PANTHER" id="PTHR47032:SF1">
    <property type="entry name" value="UDP-D-XYLOSE:L-FUCOSE ALPHA-1,3-D-XYLOSYLTRANSFERASE-RELATED"/>
    <property type="match status" value="1"/>
</dbReference>
<organism evidence="3 4">
    <name type="scientific">Paratrimastix pyriformis</name>
    <dbReference type="NCBI Taxonomy" id="342808"/>
    <lineage>
        <taxon>Eukaryota</taxon>
        <taxon>Metamonada</taxon>
        <taxon>Preaxostyla</taxon>
        <taxon>Paratrimastigidae</taxon>
        <taxon>Paratrimastix</taxon>
    </lineage>
</organism>
<comment type="caution">
    <text evidence="3">The sequence shown here is derived from an EMBL/GenBank/DDBJ whole genome shotgun (WGS) entry which is preliminary data.</text>
</comment>
<evidence type="ECO:0000313" key="4">
    <source>
        <dbReference type="Proteomes" id="UP001141327"/>
    </source>
</evidence>
<keyword evidence="1" id="KW-0472">Membrane</keyword>
<sequence length="929" mass="104389">MLAARSLRKACVLLTPHRRVAPLLLVLIMVMVTCINIYLSPAYSQALMRSLATSPQGAADFCPKIHFLMPTVPRPVHGSTPHPLLRTVESFLHEFRDHPALFPFDLWIYNMRPKAHPTFALTKIKYQAEIDSGLLHFIEIDASAGDPKHYAALTQYITGEKPASVSKPKLAQTRDFFGMLVHFYRETANSTLPHIYKWSPETDAELYFLMEDDFIFCPNARIHIARFLQPLAPNMPLAPTGIAAVPLVTNLESLPDPVVGSTPDELLHNYLNRWAGFRFAAGLNGLLLQHRDIPALAALSVEGAPTLPVDYLCANLWLGIDPRGAEHFGANRPFYVYRYLQMLHIGAISTISNTYPVGFQCNDPILGMWTWESYLPECAPLSDTAPCDPPTRRTAQLYAGPRNDQLDRHETAPLSLALSKNKSTVALPVGEGGGTIPKYHVGAGLMGETCTQFCKRVHHPRSECQPRLLAQVNSCEDMQMLLGCTWCYPESLPTPYLPARLFGKKCMFSWVPRHATCEASKEDAERISEIGAGRWGWMGSPKQMRGAAWASKEIDLAMCSGSWCRQHAWDESMKRCRSEFGDSHISPRMARLFACLGIPVVAVGTFLLMLNIMSWTASINQPKDAVILKAPHYIPQPTWIRRHGAPKVPTEEEGKRELKELLAATEDDPDHTIIMATVSDGFYDFTVNWLCWMAKLPKIHPYLFLATDEAVYLKLKAVGQPVHLLKAPGQTGTTFTYSTIAYQELMHTRTLFVKDLLDQGYSVLIADTDALLLQDPFPIMEPLMATNDVLYSNDDSRQGHSIACGGFFWLRSCEAARTFWAEVARQHGEMVEDFKRRGVSSVGDASEQSIINQIFAKKTFPELRHQPLDHMQFRNGYFYWQLNLRTPTPVLVHNNWIIGRDKKVARFQEAGLWLVNQNNYCPTPAPKSA</sequence>
<evidence type="ECO:0000259" key="2">
    <source>
        <dbReference type="Pfam" id="PF03407"/>
    </source>
</evidence>
<dbReference type="EMBL" id="JAPMOS010000121">
    <property type="protein sequence ID" value="KAJ4455074.1"/>
    <property type="molecule type" value="Genomic_DNA"/>
</dbReference>
<dbReference type="Pfam" id="PF03407">
    <property type="entry name" value="Nucleotid_trans"/>
    <property type="match status" value="1"/>
</dbReference>
<accession>A0ABQ8UCM2</accession>
<dbReference type="PANTHER" id="PTHR47032">
    <property type="entry name" value="UDP-D-XYLOSE:L-FUCOSE ALPHA-1,3-D-XYLOSYLTRANSFERASE-RELATED"/>
    <property type="match status" value="1"/>
</dbReference>
<reference evidence="3" key="1">
    <citation type="journal article" date="2022" name="bioRxiv">
        <title>Genomics of Preaxostyla Flagellates Illuminates Evolutionary Transitions and the Path Towards Mitochondrial Loss.</title>
        <authorList>
            <person name="Novak L.V.F."/>
            <person name="Treitli S.C."/>
            <person name="Pyrih J."/>
            <person name="Halakuc P."/>
            <person name="Pipaliya S.V."/>
            <person name="Vacek V."/>
            <person name="Brzon O."/>
            <person name="Soukal P."/>
            <person name="Eme L."/>
            <person name="Dacks J.B."/>
            <person name="Karnkowska A."/>
            <person name="Elias M."/>
            <person name="Hampl V."/>
        </authorList>
    </citation>
    <scope>NUCLEOTIDE SEQUENCE</scope>
    <source>
        <strain evidence="3">RCP-MX</strain>
    </source>
</reference>
<keyword evidence="1" id="KW-1133">Transmembrane helix</keyword>
<dbReference type="InterPro" id="IPR052636">
    <property type="entry name" value="UDP-D-xylose:L-fucose_XylT"/>
</dbReference>
<dbReference type="InterPro" id="IPR005069">
    <property type="entry name" value="Nucl-diP-sugar_transferase"/>
</dbReference>
<keyword evidence="1" id="KW-0812">Transmembrane</keyword>
<proteinExistence type="predicted"/>
<protein>
    <submittedName>
        <fullName evidence="3">Rhamnogalacturonan II specific xylosyltransferase</fullName>
    </submittedName>
</protein>
<gene>
    <name evidence="3" type="ORF">PAPYR_10052</name>
</gene>
<keyword evidence="4" id="KW-1185">Reference proteome</keyword>
<feature type="domain" description="Nucleotide-diphospho-sugar transferase" evidence="2">
    <location>
        <begin position="699"/>
        <end position="907"/>
    </location>
</feature>
<dbReference type="Proteomes" id="UP001141327">
    <property type="component" value="Unassembled WGS sequence"/>
</dbReference>
<feature type="transmembrane region" description="Helical" evidence="1">
    <location>
        <begin position="20"/>
        <end position="39"/>
    </location>
</feature>
<evidence type="ECO:0000256" key="1">
    <source>
        <dbReference type="SAM" id="Phobius"/>
    </source>
</evidence>
<evidence type="ECO:0000313" key="3">
    <source>
        <dbReference type="EMBL" id="KAJ4455074.1"/>
    </source>
</evidence>
<name>A0ABQ8UCM2_9EUKA</name>